<dbReference type="Proteomes" id="UP000325507">
    <property type="component" value="Segment"/>
</dbReference>
<keyword evidence="1" id="KW-1133">Transmembrane helix</keyword>
<keyword evidence="1" id="KW-0472">Membrane</keyword>
<name>A0A5J6DAS4_9CAUD</name>
<proteinExistence type="predicted"/>
<keyword evidence="1" id="KW-0812">Transmembrane</keyword>
<evidence type="ECO:0000256" key="1">
    <source>
        <dbReference type="SAM" id="Phobius"/>
    </source>
</evidence>
<gene>
    <name evidence="2" type="ORF">pEpSNUABM08_74</name>
</gene>
<organism evidence="2 3">
    <name type="scientific">Erwinia phage pEp_SNUABM_08</name>
    <dbReference type="NCBI Taxonomy" id="2593268"/>
    <lineage>
        <taxon>Viruses</taxon>
        <taxon>Duplodnaviria</taxon>
        <taxon>Heunggongvirae</taxon>
        <taxon>Uroviricota</taxon>
        <taxon>Caudoviricetes</taxon>
        <taxon>Casjensviridae</taxon>
        <taxon>Gwanakrovirus</taxon>
        <taxon>Gwanakrovirus SNUABM08</taxon>
    </lineage>
</organism>
<evidence type="ECO:0000313" key="2">
    <source>
        <dbReference type="EMBL" id="QEQ94821.1"/>
    </source>
</evidence>
<keyword evidence="3" id="KW-1185">Reference proteome</keyword>
<protein>
    <submittedName>
        <fullName evidence="2">Uncharacterized protein</fullName>
    </submittedName>
</protein>
<evidence type="ECO:0000313" key="3">
    <source>
        <dbReference type="Proteomes" id="UP000325507"/>
    </source>
</evidence>
<dbReference type="EMBL" id="MN184886">
    <property type="protein sequence ID" value="QEQ94821.1"/>
    <property type="molecule type" value="Genomic_DNA"/>
</dbReference>
<feature type="transmembrane region" description="Helical" evidence="1">
    <location>
        <begin position="12"/>
        <end position="28"/>
    </location>
</feature>
<sequence>MMNLKEAAEVVIPVLVLAALLAGVMLDYKRRLRVTARKAKSRR</sequence>
<reference evidence="2 3" key="1">
    <citation type="submission" date="2019-07" db="EMBL/GenBank/DDBJ databases">
        <title>Complete genome sequence of bacteriophage infecting Erwinia pyrifoliae.</title>
        <authorList>
            <person name="Kim S.G."/>
            <person name="Park S.C."/>
        </authorList>
    </citation>
    <scope>NUCLEOTIDE SEQUENCE [LARGE SCALE GENOMIC DNA]</scope>
</reference>
<accession>A0A5J6DAS4</accession>